<dbReference type="PANTHER" id="PTHR46825">
    <property type="entry name" value="D-ALANYL-D-ALANINE-CARBOXYPEPTIDASE/ENDOPEPTIDASE AMPH"/>
    <property type="match status" value="1"/>
</dbReference>
<dbReference type="Gene3D" id="3.40.710.10">
    <property type="entry name" value="DD-peptidase/beta-lactamase superfamily"/>
    <property type="match status" value="1"/>
</dbReference>
<dbReference type="RefSeq" id="WP_344861191.1">
    <property type="nucleotide sequence ID" value="NZ_BAAAUT010000029.1"/>
</dbReference>
<organism evidence="3 4">
    <name type="scientific">Planomonospora alba</name>
    <dbReference type="NCBI Taxonomy" id="161354"/>
    <lineage>
        <taxon>Bacteria</taxon>
        <taxon>Bacillati</taxon>
        <taxon>Actinomycetota</taxon>
        <taxon>Actinomycetes</taxon>
        <taxon>Streptosporangiales</taxon>
        <taxon>Streptosporangiaceae</taxon>
        <taxon>Planomonospora</taxon>
    </lineage>
</organism>
<comment type="caution">
    <text evidence="3">The sequence shown here is derived from an EMBL/GenBank/DDBJ whole genome shotgun (WGS) entry which is preliminary data.</text>
</comment>
<name>A0ABP6NE45_9ACTN</name>
<feature type="domain" description="Beta-lactamase-related" evidence="2">
    <location>
        <begin position="16"/>
        <end position="196"/>
    </location>
</feature>
<dbReference type="SUPFAM" id="SSF56601">
    <property type="entry name" value="beta-lactamase/transpeptidase-like"/>
    <property type="match status" value="1"/>
</dbReference>
<sequence>MKAPRSARTGSIGGRARITGGTYEHEVTTRILRPVGMRDSYLPGTSTRIKGPHHRGYQSVPPGFEKPPGSENAIAYGDGHVVDMTRTSVTSTWASGVLISTAADLERFVTALFSGEIVPPARLEAMFTVPDVTMFDECGNRPATYTSGMSKMVLPGGLVAYGKTGARYGYSAGAGATRDLSRVVVYSVNSTDAKAAGQNQRGLGIALASFA</sequence>
<evidence type="ECO:0000256" key="1">
    <source>
        <dbReference type="SAM" id="MobiDB-lite"/>
    </source>
</evidence>
<protein>
    <recommendedName>
        <fullName evidence="2">Beta-lactamase-related domain-containing protein</fullName>
    </recommendedName>
</protein>
<dbReference type="Proteomes" id="UP001500320">
    <property type="component" value="Unassembled WGS sequence"/>
</dbReference>
<evidence type="ECO:0000313" key="3">
    <source>
        <dbReference type="EMBL" id="GAA3143009.1"/>
    </source>
</evidence>
<dbReference type="InterPro" id="IPR012338">
    <property type="entry name" value="Beta-lactam/transpept-like"/>
</dbReference>
<dbReference type="PANTHER" id="PTHR46825:SF7">
    <property type="entry name" value="D-ALANYL-D-ALANINE CARBOXYPEPTIDASE"/>
    <property type="match status" value="1"/>
</dbReference>
<accession>A0ABP6NE45</accession>
<keyword evidence="4" id="KW-1185">Reference proteome</keyword>
<proteinExistence type="predicted"/>
<dbReference type="InterPro" id="IPR050491">
    <property type="entry name" value="AmpC-like"/>
</dbReference>
<dbReference type="Pfam" id="PF00144">
    <property type="entry name" value="Beta-lactamase"/>
    <property type="match status" value="1"/>
</dbReference>
<evidence type="ECO:0000259" key="2">
    <source>
        <dbReference type="Pfam" id="PF00144"/>
    </source>
</evidence>
<gene>
    <name evidence="3" type="ORF">GCM10010466_37480</name>
</gene>
<dbReference type="EMBL" id="BAAAUT010000029">
    <property type="protein sequence ID" value="GAA3143009.1"/>
    <property type="molecule type" value="Genomic_DNA"/>
</dbReference>
<feature type="region of interest" description="Disordered" evidence="1">
    <location>
        <begin position="1"/>
        <end position="20"/>
    </location>
</feature>
<dbReference type="InterPro" id="IPR001466">
    <property type="entry name" value="Beta-lactam-related"/>
</dbReference>
<reference evidence="4" key="1">
    <citation type="journal article" date="2019" name="Int. J. Syst. Evol. Microbiol.">
        <title>The Global Catalogue of Microorganisms (GCM) 10K type strain sequencing project: providing services to taxonomists for standard genome sequencing and annotation.</title>
        <authorList>
            <consortium name="The Broad Institute Genomics Platform"/>
            <consortium name="The Broad Institute Genome Sequencing Center for Infectious Disease"/>
            <person name="Wu L."/>
            <person name="Ma J."/>
        </authorList>
    </citation>
    <scope>NUCLEOTIDE SEQUENCE [LARGE SCALE GENOMIC DNA]</scope>
    <source>
        <strain evidence="4">JCM 9373</strain>
    </source>
</reference>
<evidence type="ECO:0000313" key="4">
    <source>
        <dbReference type="Proteomes" id="UP001500320"/>
    </source>
</evidence>
<feature type="region of interest" description="Disordered" evidence="1">
    <location>
        <begin position="42"/>
        <end position="69"/>
    </location>
</feature>